<dbReference type="InterPro" id="IPR011658">
    <property type="entry name" value="PA14_dom"/>
</dbReference>
<feature type="signal peptide" evidence="1">
    <location>
        <begin position="1"/>
        <end position="24"/>
    </location>
</feature>
<organism evidence="3 4">
    <name type="scientific">Paenibacillus curdlanolyticus YK9</name>
    <dbReference type="NCBI Taxonomy" id="717606"/>
    <lineage>
        <taxon>Bacteria</taxon>
        <taxon>Bacillati</taxon>
        <taxon>Bacillota</taxon>
        <taxon>Bacilli</taxon>
        <taxon>Bacillales</taxon>
        <taxon>Paenibacillaceae</taxon>
        <taxon>Paenibacillus</taxon>
    </lineage>
</organism>
<dbReference type="SUPFAM" id="SSF56988">
    <property type="entry name" value="Anthrax protective antigen"/>
    <property type="match status" value="1"/>
</dbReference>
<dbReference type="EMBL" id="AEDD01000012">
    <property type="protein sequence ID" value="EFM09004.1"/>
    <property type="molecule type" value="Genomic_DNA"/>
</dbReference>
<dbReference type="SUPFAM" id="SSF63829">
    <property type="entry name" value="Calcium-dependent phosphotriesterase"/>
    <property type="match status" value="1"/>
</dbReference>
<dbReference type="Gene3D" id="2.130.10.10">
    <property type="entry name" value="YVTN repeat-like/Quinoprotein amine dehydrogenase"/>
    <property type="match status" value="1"/>
</dbReference>
<dbReference type="eggNOG" id="COG2133">
    <property type="taxonomic scope" value="Bacteria"/>
</dbReference>
<dbReference type="InterPro" id="IPR015943">
    <property type="entry name" value="WD40/YVTN_repeat-like_dom_sf"/>
</dbReference>
<dbReference type="OrthoDB" id="1858867at2"/>
<dbReference type="InterPro" id="IPR037524">
    <property type="entry name" value="PA14/GLEYA"/>
</dbReference>
<protein>
    <submittedName>
        <fullName evidence="3">PA14 domain protein</fullName>
    </submittedName>
</protein>
<feature type="domain" description="PA14" evidence="2">
    <location>
        <begin position="410"/>
        <end position="547"/>
    </location>
</feature>
<dbReference type="PANTHER" id="PTHR34512">
    <property type="entry name" value="CELL SURFACE PROTEIN"/>
    <property type="match status" value="1"/>
</dbReference>
<dbReference type="Gene3D" id="2.40.128.630">
    <property type="match status" value="1"/>
</dbReference>
<dbReference type="SMART" id="SM00564">
    <property type="entry name" value="PQQ"/>
    <property type="match status" value="6"/>
</dbReference>
<keyword evidence="1" id="KW-0732">Signal</keyword>
<dbReference type="RefSeq" id="WP_006039990.1">
    <property type="nucleotide sequence ID" value="NZ_AEDD01000012.1"/>
</dbReference>
<evidence type="ECO:0000313" key="4">
    <source>
        <dbReference type="Proteomes" id="UP000005387"/>
    </source>
</evidence>
<evidence type="ECO:0000256" key="1">
    <source>
        <dbReference type="SAM" id="SignalP"/>
    </source>
</evidence>
<dbReference type="SMART" id="SM00758">
    <property type="entry name" value="PA14"/>
    <property type="match status" value="1"/>
</dbReference>
<sequence length="551" mass="60032">MRKFIKTKGVIALVCLLTAILVQATSAAASTTLFSQGQGYAQGAYDLNAQQPLATSWNRNSRFAGVNANLNTKWTYAIGNTNYSPTIGADGTIYIANMASSSSQLYALNPDGSLKWSNSTQYAATTSPIIGQDGTIYVGAGQRLVAINSNGADVFTSLIGKPISGIAIDHNGNLIISCRNGYILSFNPTQQSIQWTTYLNVNDLSAPAIAEDGTIFAQAMDGRIEIIALHADGTSYWRNTLSTKLSTATESIYYTAPPIDKYGNVYAIGRNEAILYSVGHDGTLNWTYPVGDLVFTFPVIDEQRETIYIGNSNAQAEFTALNMDGTVKWKLNTGVSIYTTPIVDSQGLIYFWGPAAIKVVTPEGSLKSSYNTVGRFDLSIGSDGTLYMSDGPTGMLRAIGGTIDNLTPPSAQQGLQAEYFNNEDLTDLKTTRVDQQIDFNWGMTVPDALIDPETYSVRWTGKIQPLYTDTYNFHALTDDGVRLWIDGQLIIDRWQTNSVSEFTGTIALVAGQKYDIKMEYFNGPRNGFVQLQWSSQSQAKEVIPANAFTLN</sequence>
<dbReference type="Pfam" id="PF13360">
    <property type="entry name" value="PQQ_2"/>
    <property type="match status" value="1"/>
</dbReference>
<dbReference type="PANTHER" id="PTHR34512:SF30">
    <property type="entry name" value="OUTER MEMBRANE PROTEIN ASSEMBLY FACTOR BAMB"/>
    <property type="match status" value="1"/>
</dbReference>
<feature type="chain" id="PRO_5039639450" evidence="1">
    <location>
        <begin position="25"/>
        <end position="551"/>
    </location>
</feature>
<dbReference type="STRING" id="717606.PaecuDRAFT_4007"/>
<dbReference type="Proteomes" id="UP000005387">
    <property type="component" value="Unassembled WGS sequence"/>
</dbReference>
<dbReference type="Pfam" id="PF07691">
    <property type="entry name" value="PA14"/>
    <property type="match status" value="1"/>
</dbReference>
<reference evidence="3 4" key="1">
    <citation type="submission" date="2010-07" db="EMBL/GenBank/DDBJ databases">
        <title>The draft genome of Paenibacillus curdlanolyticus YK9.</title>
        <authorList>
            <consortium name="US DOE Joint Genome Institute (JGI-PGF)"/>
            <person name="Lucas S."/>
            <person name="Copeland A."/>
            <person name="Lapidus A."/>
            <person name="Cheng J.-F."/>
            <person name="Bruce D."/>
            <person name="Goodwin L."/>
            <person name="Pitluck S."/>
            <person name="Land M.L."/>
            <person name="Hauser L."/>
            <person name="Chang Y.-J."/>
            <person name="Jeffries C."/>
            <person name="Anderson I.J."/>
            <person name="Johnson E."/>
            <person name="Loganathan U."/>
            <person name="Mulhopadhyay B."/>
            <person name="Kyrpides N."/>
            <person name="Woyke T.J."/>
        </authorList>
    </citation>
    <scope>NUCLEOTIDE SEQUENCE [LARGE SCALE GENOMIC DNA]</scope>
    <source>
        <strain evidence="3 4">YK9</strain>
    </source>
</reference>
<dbReference type="AlphaFoldDB" id="E0IEB6"/>
<dbReference type="InterPro" id="IPR018391">
    <property type="entry name" value="PQQ_b-propeller_rpt"/>
</dbReference>
<evidence type="ECO:0000259" key="2">
    <source>
        <dbReference type="PROSITE" id="PS51820"/>
    </source>
</evidence>
<gene>
    <name evidence="3" type="ORF">PaecuDRAFT_4007</name>
</gene>
<dbReference type="Gene3D" id="3.90.182.10">
    <property type="entry name" value="Toxin - Anthrax Protective Antigen,domain 1"/>
    <property type="match status" value="1"/>
</dbReference>
<dbReference type="eggNOG" id="COG1520">
    <property type="taxonomic scope" value="Bacteria"/>
</dbReference>
<dbReference type="PROSITE" id="PS51820">
    <property type="entry name" value="PA14"/>
    <property type="match status" value="1"/>
</dbReference>
<proteinExistence type="predicted"/>
<accession>E0IEB6</accession>
<keyword evidence="4" id="KW-1185">Reference proteome</keyword>
<dbReference type="InterPro" id="IPR002372">
    <property type="entry name" value="PQQ_rpt_dom"/>
</dbReference>
<dbReference type="Gene3D" id="2.80.10.50">
    <property type="match status" value="1"/>
</dbReference>
<evidence type="ECO:0000313" key="3">
    <source>
        <dbReference type="EMBL" id="EFM09004.1"/>
    </source>
</evidence>
<name>E0IEB6_9BACL</name>